<proteinExistence type="predicted"/>
<reference evidence="2 3" key="1">
    <citation type="journal article" date="2019" name="Int. J. Syst. Evol. Microbiol.">
        <title>The Global Catalogue of Microorganisms (GCM) 10K type strain sequencing project: providing services to taxonomists for standard genome sequencing and annotation.</title>
        <authorList>
            <consortium name="The Broad Institute Genomics Platform"/>
            <consortium name="The Broad Institute Genome Sequencing Center for Infectious Disease"/>
            <person name="Wu L."/>
            <person name="Ma J."/>
        </authorList>
    </citation>
    <scope>NUCLEOTIDE SEQUENCE [LARGE SCALE GENOMIC DNA]</scope>
    <source>
        <strain evidence="2 3">JCM 16014</strain>
    </source>
</reference>
<protein>
    <submittedName>
        <fullName evidence="2">SCO2521 family protein</fullName>
    </submittedName>
</protein>
<dbReference type="EMBL" id="BAAAQN010000044">
    <property type="protein sequence ID" value="GAA2047841.1"/>
    <property type="molecule type" value="Genomic_DNA"/>
</dbReference>
<accession>A0ABN2V0Q8</accession>
<gene>
    <name evidence="2" type="ORF">GCM10009839_61490</name>
</gene>
<dbReference type="NCBIfam" id="NF040565">
    <property type="entry name" value="SCO2521_fam"/>
    <property type="match status" value="1"/>
</dbReference>
<name>A0ABN2V0Q8_9ACTN</name>
<dbReference type="RefSeq" id="WP_344669178.1">
    <property type="nucleotide sequence ID" value="NZ_BAAAQN010000044.1"/>
</dbReference>
<dbReference type="Proteomes" id="UP001500751">
    <property type="component" value="Unassembled WGS sequence"/>
</dbReference>
<keyword evidence="3" id="KW-1185">Reference proteome</keyword>
<comment type="caution">
    <text evidence="2">The sequence shown here is derived from an EMBL/GenBank/DDBJ whole genome shotgun (WGS) entry which is preliminary data.</text>
</comment>
<sequence>MPPATSERGGAPPTTGPGGHRPPVLAFGEVRTCLLQNQAALSPSAVTALVQLSPGSPVSRVERPVHRAVSADLLTGVDCGLHVLRHGRGRAIGTVLSHAIVTGGRVLQGSAYVTLLPAASRERQAWRHYLRRPGVAEIIGSPDPDNVLDGFLDDQPPARGLDLASISDRIVEDVQQSSVLDHGTALRASATTTRWAASLRPDSTLAVGIVKSHMTNAHVIRLRGHPDDLPTLLRFCEEFALHEWLLATVRDVVVVRAEHAVAQDRDPLDSLLFALNQLMPLWMPPRYLNARIKELWDGLERRTHYELVFLRATERVRDLRDQMRIRPPRRI</sequence>
<evidence type="ECO:0000313" key="2">
    <source>
        <dbReference type="EMBL" id="GAA2047841.1"/>
    </source>
</evidence>
<evidence type="ECO:0000313" key="3">
    <source>
        <dbReference type="Proteomes" id="UP001500751"/>
    </source>
</evidence>
<organism evidence="2 3">
    <name type="scientific">Catenulispora yoronensis</name>
    <dbReference type="NCBI Taxonomy" id="450799"/>
    <lineage>
        <taxon>Bacteria</taxon>
        <taxon>Bacillati</taxon>
        <taxon>Actinomycetota</taxon>
        <taxon>Actinomycetes</taxon>
        <taxon>Catenulisporales</taxon>
        <taxon>Catenulisporaceae</taxon>
        <taxon>Catenulispora</taxon>
    </lineage>
</organism>
<feature type="region of interest" description="Disordered" evidence="1">
    <location>
        <begin position="1"/>
        <end position="23"/>
    </location>
</feature>
<dbReference type="InterPro" id="IPR049749">
    <property type="entry name" value="SCO2521-like"/>
</dbReference>
<evidence type="ECO:0000256" key="1">
    <source>
        <dbReference type="SAM" id="MobiDB-lite"/>
    </source>
</evidence>